<dbReference type="AlphaFoldDB" id="A0A1X2J1A9"/>
<sequence length="58" mass="6723">MLGGWNPYHIGGIRMTKVAFYCVFPKCLVCCLCYNFVMTRKRLLVIHLIGFSNLLVIR</sequence>
<proteinExistence type="predicted"/>
<evidence type="ECO:0000313" key="3">
    <source>
        <dbReference type="Proteomes" id="UP000193560"/>
    </source>
</evidence>
<comment type="caution">
    <text evidence="2">The sequence shown here is derived from an EMBL/GenBank/DDBJ whole genome shotgun (WGS) entry which is preliminary data.</text>
</comment>
<evidence type="ECO:0000256" key="1">
    <source>
        <dbReference type="SAM" id="Phobius"/>
    </source>
</evidence>
<evidence type="ECO:0000313" key="2">
    <source>
        <dbReference type="EMBL" id="ORZ25647.1"/>
    </source>
</evidence>
<accession>A0A1X2J1A9</accession>
<dbReference type="Proteomes" id="UP000193560">
    <property type="component" value="Unassembled WGS sequence"/>
</dbReference>
<keyword evidence="1" id="KW-1133">Transmembrane helix</keyword>
<name>A0A1X2J1A9_9FUNG</name>
<dbReference type="EMBL" id="MCGE01000001">
    <property type="protein sequence ID" value="ORZ25647.1"/>
    <property type="molecule type" value="Genomic_DNA"/>
</dbReference>
<reference evidence="2 3" key="1">
    <citation type="submission" date="2016-07" db="EMBL/GenBank/DDBJ databases">
        <title>Pervasive Adenine N6-methylation of Active Genes in Fungi.</title>
        <authorList>
            <consortium name="DOE Joint Genome Institute"/>
            <person name="Mondo S.J."/>
            <person name="Dannebaum R.O."/>
            <person name="Kuo R.C."/>
            <person name="Labutti K."/>
            <person name="Haridas S."/>
            <person name="Kuo A."/>
            <person name="Salamov A."/>
            <person name="Ahrendt S.R."/>
            <person name="Lipzen A."/>
            <person name="Sullivan W."/>
            <person name="Andreopoulos W.B."/>
            <person name="Clum A."/>
            <person name="Lindquist E."/>
            <person name="Daum C."/>
            <person name="Ramamoorthy G.K."/>
            <person name="Gryganskyi A."/>
            <person name="Culley D."/>
            <person name="Magnuson J.K."/>
            <person name="James T.Y."/>
            <person name="O'Malley M.A."/>
            <person name="Stajich J.E."/>
            <person name="Spatafora J.W."/>
            <person name="Visel A."/>
            <person name="Grigoriev I.V."/>
        </authorList>
    </citation>
    <scope>NUCLEOTIDE SEQUENCE [LARGE SCALE GENOMIC DNA]</scope>
    <source>
        <strain evidence="2 3">NRRL 1336</strain>
    </source>
</reference>
<protein>
    <submittedName>
        <fullName evidence="2">Uncharacterized protein</fullName>
    </submittedName>
</protein>
<organism evidence="2 3">
    <name type="scientific">Absidia repens</name>
    <dbReference type="NCBI Taxonomy" id="90262"/>
    <lineage>
        <taxon>Eukaryota</taxon>
        <taxon>Fungi</taxon>
        <taxon>Fungi incertae sedis</taxon>
        <taxon>Mucoromycota</taxon>
        <taxon>Mucoromycotina</taxon>
        <taxon>Mucoromycetes</taxon>
        <taxon>Mucorales</taxon>
        <taxon>Cunninghamellaceae</taxon>
        <taxon>Absidia</taxon>
    </lineage>
</organism>
<keyword evidence="1" id="KW-0812">Transmembrane</keyword>
<keyword evidence="3" id="KW-1185">Reference proteome</keyword>
<keyword evidence="1" id="KW-0472">Membrane</keyword>
<gene>
    <name evidence="2" type="ORF">BCR42DRAFT_400607</name>
</gene>
<feature type="transmembrane region" description="Helical" evidence="1">
    <location>
        <begin position="18"/>
        <end position="37"/>
    </location>
</feature>